<dbReference type="GO" id="GO:0005886">
    <property type="term" value="C:plasma membrane"/>
    <property type="evidence" value="ECO:0007669"/>
    <property type="project" value="TreeGrafter"/>
</dbReference>
<organism evidence="2 3">
    <name type="scientific">Erythrobacter litoralis (strain HTCC2594)</name>
    <dbReference type="NCBI Taxonomy" id="314225"/>
    <lineage>
        <taxon>Bacteria</taxon>
        <taxon>Pseudomonadati</taxon>
        <taxon>Pseudomonadota</taxon>
        <taxon>Alphaproteobacteria</taxon>
        <taxon>Sphingomonadales</taxon>
        <taxon>Erythrobacteraceae</taxon>
        <taxon>Erythrobacter/Porphyrobacter group</taxon>
        <taxon>Erythrobacter</taxon>
    </lineage>
</organism>
<feature type="transmembrane region" description="Helical" evidence="1">
    <location>
        <begin position="58"/>
        <end position="82"/>
    </location>
</feature>
<keyword evidence="1" id="KW-1133">Transmembrane helix</keyword>
<feature type="transmembrane region" description="Helical" evidence="1">
    <location>
        <begin position="26"/>
        <end position="46"/>
    </location>
</feature>
<keyword evidence="3" id="KW-1185">Reference proteome</keyword>
<dbReference type="InterPro" id="IPR003474">
    <property type="entry name" value="Glcn_transporter"/>
</dbReference>
<dbReference type="Proteomes" id="UP000008808">
    <property type="component" value="Chromosome"/>
</dbReference>
<evidence type="ECO:0000313" key="3">
    <source>
        <dbReference type="Proteomes" id="UP000008808"/>
    </source>
</evidence>
<feature type="transmembrane region" description="Helical" evidence="1">
    <location>
        <begin position="145"/>
        <end position="162"/>
    </location>
</feature>
<dbReference type="AlphaFoldDB" id="Q2N7C6"/>
<reference evidence="3" key="1">
    <citation type="journal article" date="2009" name="J. Bacteriol.">
        <title>Complete genome sequence of Erythrobacter litoralis HTCC2594.</title>
        <authorList>
            <person name="Oh H.M."/>
            <person name="Giovannoni S.J."/>
            <person name="Ferriera S."/>
            <person name="Johnson J."/>
            <person name="Cho J.C."/>
        </authorList>
    </citation>
    <scope>NUCLEOTIDE SEQUENCE [LARGE SCALE GENOMIC DNA]</scope>
    <source>
        <strain evidence="3">HTCC2594</strain>
    </source>
</reference>
<dbReference type="GO" id="GO:0015128">
    <property type="term" value="F:gluconate transmembrane transporter activity"/>
    <property type="evidence" value="ECO:0007669"/>
    <property type="project" value="InterPro"/>
</dbReference>
<feature type="transmembrane region" description="Helical" evidence="1">
    <location>
        <begin position="238"/>
        <end position="258"/>
    </location>
</feature>
<proteinExistence type="predicted"/>
<evidence type="ECO:0000313" key="2">
    <source>
        <dbReference type="EMBL" id="ABC64415.1"/>
    </source>
</evidence>
<dbReference type="STRING" id="314225.ELI_11615"/>
<dbReference type="PANTHER" id="PTHR30354:SF7">
    <property type="entry name" value="BLL7963 PROTEIN"/>
    <property type="match status" value="1"/>
</dbReference>
<dbReference type="KEGG" id="eli:ELI_11615"/>
<dbReference type="eggNOG" id="COG2610">
    <property type="taxonomic scope" value="Bacteria"/>
</dbReference>
<dbReference type="EMBL" id="CP000157">
    <property type="protein sequence ID" value="ABC64415.1"/>
    <property type="molecule type" value="Genomic_DNA"/>
</dbReference>
<dbReference type="PANTHER" id="PTHR30354">
    <property type="entry name" value="GNT FAMILY GLUCONATE TRANSPORTER"/>
    <property type="match status" value="1"/>
</dbReference>
<feature type="transmembrane region" description="Helical" evidence="1">
    <location>
        <begin position="102"/>
        <end position="133"/>
    </location>
</feature>
<keyword evidence="1" id="KW-0812">Transmembrane</keyword>
<feature type="transmembrane region" description="Helical" evidence="1">
    <location>
        <begin position="278"/>
        <end position="299"/>
    </location>
</feature>
<gene>
    <name evidence="2" type="ordered locus">ELI_11615</name>
</gene>
<feature type="transmembrane region" description="Helical" evidence="1">
    <location>
        <begin position="182"/>
        <end position="203"/>
    </location>
</feature>
<feature type="transmembrane region" description="Helical" evidence="1">
    <location>
        <begin position="432"/>
        <end position="453"/>
    </location>
</feature>
<dbReference type="Pfam" id="PF02447">
    <property type="entry name" value="GntP_permease"/>
    <property type="match status" value="1"/>
</dbReference>
<protein>
    <submittedName>
        <fullName evidence="2">Putative membrane protein</fullName>
    </submittedName>
</protein>
<keyword evidence="1" id="KW-0472">Membrane</keyword>
<dbReference type="HOGENOM" id="CLU_042638_1_1_5"/>
<sequence>MVMLGMIGLLAGLALLIWLALRDVNIIFAAVLCALVVIVTNGLPFAESLMQTFTIGELGAFTFAGRFFLLFAAGAVFGKIMGDSHAATSIAMALVRRLGAHRALWITVLACALLTYGGVVVFVVIFAMYPLGLRLLKEADIPKRLFCGALALGAGTFTLTALPGTPSIHNVIPTLKLGTDLFAGPLLGLFGGALMLAMGMAYLERERVKAQAAGEGFEPGPRDIIPDFATIEQDVPHWALAILPLALVIATILAPRLADMAGAGEGSAIIAFANSQPVLWPSIALILASLVAIALFPAVRRAPLQTMGLGTQDAIMPLMATAAVIGFGGVVAQTQGFAAFTDLVVGSALPPELSMFAAASTVSGITGSSSGGLQIFMATLADPYLAQGVSPEELHRLVAMASGGFDSLPHCGAVIAMLTITQLTHKQAYKEVGVVTVIVPVVATLATIVLAMLT</sequence>
<name>Q2N7C6_ERYLH</name>
<evidence type="ECO:0000256" key="1">
    <source>
        <dbReference type="SAM" id="Phobius"/>
    </source>
</evidence>
<accession>Q2N7C6</accession>